<dbReference type="InterPro" id="IPR003593">
    <property type="entry name" value="AAA+_ATPase"/>
</dbReference>
<keyword evidence="3" id="KW-1185">Reference proteome</keyword>
<dbReference type="InterPro" id="IPR052934">
    <property type="entry name" value="Methyl-DNA_Rec/Restrict_Enz"/>
</dbReference>
<dbReference type="STRING" id="29534.SAMN05444366_0780"/>
<reference evidence="3" key="1">
    <citation type="submission" date="2016-11" db="EMBL/GenBank/DDBJ databases">
        <authorList>
            <person name="Varghese N."/>
            <person name="Submissions S."/>
        </authorList>
    </citation>
    <scope>NUCLEOTIDE SEQUENCE [LARGE SCALE GENOMIC DNA]</scope>
    <source>
        <strain evidence="3">DSM 1811</strain>
    </source>
</reference>
<dbReference type="GO" id="GO:0016887">
    <property type="term" value="F:ATP hydrolysis activity"/>
    <property type="evidence" value="ECO:0007669"/>
    <property type="project" value="InterPro"/>
</dbReference>
<sequence>MNEENIRIKNVLEFIRQKAIEFGANNDKEFNKSYIERNNTGSDSLKDKGAYFGFIHPEEESGGPFHDFSLTIFPCIEDKPWLVCLGIGSSGFKNDYDLANYPGVRRLFSKLINEKGFCKSDFSDIETPLPKTIANSEDLEQIKNTIKTYTKVLPVCQIVENPESEEGKKIIAAFVAGYAKLRNWSSNKEQRKAISDALKPFFKEEKIDEVEEINNLLIDRKYIVLQGPPGTGKTRTAKEVAEKIKIRTKTFFTQFHAETSFSDFIFGIRPDLNSNHLLYKENLGIFTKALKYAEENSGERVILIIDEINRANLSNVLGPIFYLFEHKMDKWDVEIEISPDFKINRLPDNFHVIATMNTADRSLSVVDFALRRRFAWYDLKPTPINGKKKNLANVSVSEINNSEEYFFLEDFSKINEIFDWYASSNELSLQPGQGYFIAKSEEEMKSRIQYEIFPLIKEYLQEGLVRNAKEEFNNYFASRINQSLFE</sequence>
<name>A0A1M7ARW0_9FLAO</name>
<dbReference type="GO" id="GO:0005524">
    <property type="term" value="F:ATP binding"/>
    <property type="evidence" value="ECO:0007669"/>
    <property type="project" value="InterPro"/>
</dbReference>
<dbReference type="InterPro" id="IPR011704">
    <property type="entry name" value="ATPase_dyneun-rel_AAA"/>
</dbReference>
<gene>
    <name evidence="2" type="ORF">SAMN05444366_0780</name>
</gene>
<organism evidence="2 3">
    <name type="scientific">Flavobacterium saccharophilum</name>
    <dbReference type="NCBI Taxonomy" id="29534"/>
    <lineage>
        <taxon>Bacteria</taxon>
        <taxon>Pseudomonadati</taxon>
        <taxon>Bacteroidota</taxon>
        <taxon>Flavobacteriia</taxon>
        <taxon>Flavobacteriales</taxon>
        <taxon>Flavobacteriaceae</taxon>
        <taxon>Flavobacterium</taxon>
    </lineage>
</organism>
<accession>A0A1M7ARW0</accession>
<proteinExistence type="predicted"/>
<dbReference type="SUPFAM" id="SSF52540">
    <property type="entry name" value="P-loop containing nucleoside triphosphate hydrolases"/>
    <property type="match status" value="1"/>
</dbReference>
<evidence type="ECO:0000313" key="3">
    <source>
        <dbReference type="Proteomes" id="UP000184121"/>
    </source>
</evidence>
<dbReference type="InterPro" id="IPR027417">
    <property type="entry name" value="P-loop_NTPase"/>
</dbReference>
<dbReference type="CDD" id="cd00009">
    <property type="entry name" value="AAA"/>
    <property type="match status" value="1"/>
</dbReference>
<dbReference type="Gene3D" id="3.40.50.300">
    <property type="entry name" value="P-loop containing nucleotide triphosphate hydrolases"/>
    <property type="match status" value="1"/>
</dbReference>
<feature type="domain" description="AAA+ ATPase" evidence="1">
    <location>
        <begin position="219"/>
        <end position="380"/>
    </location>
</feature>
<dbReference type="Pfam" id="PF07728">
    <property type="entry name" value="AAA_5"/>
    <property type="match status" value="1"/>
</dbReference>
<dbReference type="RefSeq" id="WP_244279165.1">
    <property type="nucleotide sequence ID" value="NZ_FRBY01000001.1"/>
</dbReference>
<dbReference type="Proteomes" id="UP000184121">
    <property type="component" value="Unassembled WGS sequence"/>
</dbReference>
<dbReference type="EMBL" id="FRBY01000001">
    <property type="protein sequence ID" value="SHL45441.1"/>
    <property type="molecule type" value="Genomic_DNA"/>
</dbReference>
<dbReference type="AlphaFoldDB" id="A0A1M7ARW0"/>
<evidence type="ECO:0000313" key="2">
    <source>
        <dbReference type="EMBL" id="SHL45441.1"/>
    </source>
</evidence>
<protein>
    <submittedName>
        <fullName evidence="2">AAA domain (Dynein-related subfamily)</fullName>
    </submittedName>
</protein>
<dbReference type="SMART" id="SM00382">
    <property type="entry name" value="AAA"/>
    <property type="match status" value="1"/>
</dbReference>
<evidence type="ECO:0000259" key="1">
    <source>
        <dbReference type="SMART" id="SM00382"/>
    </source>
</evidence>
<dbReference type="PANTHER" id="PTHR37291:SF1">
    <property type="entry name" value="TYPE IV METHYL-DIRECTED RESTRICTION ENZYME ECOKMCRB SUBUNIT"/>
    <property type="match status" value="1"/>
</dbReference>
<dbReference type="PANTHER" id="PTHR37291">
    <property type="entry name" value="5-METHYLCYTOSINE-SPECIFIC RESTRICTION ENZYME B"/>
    <property type="match status" value="1"/>
</dbReference>